<reference evidence="10 11" key="1">
    <citation type="submission" date="2016-03" db="EMBL/GenBank/DDBJ databases">
        <authorList>
            <person name="Ploux O."/>
        </authorList>
    </citation>
    <scope>NUCLEOTIDE SEQUENCE [LARGE SCALE GENOMIC DNA]</scope>
    <source>
        <strain evidence="10 11">BER2</strain>
    </source>
</reference>
<sequence length="239" mass="26703">MNMFTSSNPLRGADLAAKKIVIVDDYEESCKLLAEILSATYECTYTSDSNSAVKLINEKRPDLILLDYKMPGLMGVDVCRMVRESATTKNTPIIFVSGAATIDERIKAFETGADDFISKPFHVKELILRIKARLSEKEPEAASELTASNLKMNLLSRQVFVDGEEVGLTPKQFDILKMLVAAKNNLVTREKCLTEIWGDTEVTSRNVDSQINYLKRKISKFNGRIVAVPSLGYRLESPE</sequence>
<keyword evidence="1 6" id="KW-0597">Phosphoprotein</keyword>
<feature type="DNA-binding region" description="OmpR/PhoB-type" evidence="7">
    <location>
        <begin position="142"/>
        <end position="237"/>
    </location>
</feature>
<dbReference type="SUPFAM" id="SSF52172">
    <property type="entry name" value="CheY-like"/>
    <property type="match status" value="1"/>
</dbReference>
<proteinExistence type="predicted"/>
<dbReference type="SMART" id="SM00862">
    <property type="entry name" value="Trans_reg_C"/>
    <property type="match status" value="1"/>
</dbReference>
<feature type="modified residue" description="4-aspartylphosphate" evidence="6">
    <location>
        <position position="67"/>
    </location>
</feature>
<evidence type="ECO:0000313" key="10">
    <source>
        <dbReference type="EMBL" id="KYG60651.1"/>
    </source>
</evidence>
<organism evidence="10 11">
    <name type="scientific">Bdellovibrio bacteriovorus</name>
    <dbReference type="NCBI Taxonomy" id="959"/>
    <lineage>
        <taxon>Bacteria</taxon>
        <taxon>Pseudomonadati</taxon>
        <taxon>Bdellovibrionota</taxon>
        <taxon>Bdellovibrionia</taxon>
        <taxon>Bdellovibrionales</taxon>
        <taxon>Pseudobdellovibrionaceae</taxon>
        <taxon>Bdellovibrio</taxon>
    </lineage>
</organism>
<dbReference type="Pfam" id="PF00486">
    <property type="entry name" value="Trans_reg_C"/>
    <property type="match status" value="1"/>
</dbReference>
<evidence type="ECO:0000259" key="8">
    <source>
        <dbReference type="PROSITE" id="PS50110"/>
    </source>
</evidence>
<gene>
    <name evidence="10" type="ORF">AZI85_11670</name>
</gene>
<evidence type="ECO:0000256" key="3">
    <source>
        <dbReference type="ARBA" id="ARBA00023015"/>
    </source>
</evidence>
<dbReference type="Proteomes" id="UP000075391">
    <property type="component" value="Unassembled WGS sequence"/>
</dbReference>
<dbReference type="PROSITE" id="PS51755">
    <property type="entry name" value="OMPR_PHOB"/>
    <property type="match status" value="1"/>
</dbReference>
<dbReference type="GO" id="GO:0006355">
    <property type="term" value="P:regulation of DNA-templated transcription"/>
    <property type="evidence" value="ECO:0007669"/>
    <property type="project" value="InterPro"/>
</dbReference>
<dbReference type="GO" id="GO:0005829">
    <property type="term" value="C:cytosol"/>
    <property type="evidence" value="ECO:0007669"/>
    <property type="project" value="TreeGrafter"/>
</dbReference>
<evidence type="ECO:0000256" key="2">
    <source>
        <dbReference type="ARBA" id="ARBA00023012"/>
    </source>
</evidence>
<dbReference type="GO" id="GO:0032993">
    <property type="term" value="C:protein-DNA complex"/>
    <property type="evidence" value="ECO:0007669"/>
    <property type="project" value="TreeGrafter"/>
</dbReference>
<dbReference type="PANTHER" id="PTHR48111">
    <property type="entry name" value="REGULATOR OF RPOS"/>
    <property type="match status" value="1"/>
</dbReference>
<evidence type="ECO:0000313" key="11">
    <source>
        <dbReference type="Proteomes" id="UP000075391"/>
    </source>
</evidence>
<name>A0A150WCJ5_BDEBC</name>
<dbReference type="CDD" id="cd00383">
    <property type="entry name" value="trans_reg_C"/>
    <property type="match status" value="1"/>
</dbReference>
<comment type="caution">
    <text evidence="10">The sequence shown here is derived from an EMBL/GenBank/DDBJ whole genome shotgun (WGS) entry which is preliminary data.</text>
</comment>
<dbReference type="RefSeq" id="WP_063244922.1">
    <property type="nucleotide sequence ID" value="NZ_LUKF01000019.1"/>
</dbReference>
<evidence type="ECO:0000256" key="1">
    <source>
        <dbReference type="ARBA" id="ARBA00022553"/>
    </source>
</evidence>
<dbReference type="PANTHER" id="PTHR48111:SF1">
    <property type="entry name" value="TWO-COMPONENT RESPONSE REGULATOR ORR33"/>
    <property type="match status" value="1"/>
</dbReference>
<evidence type="ECO:0000256" key="5">
    <source>
        <dbReference type="ARBA" id="ARBA00023163"/>
    </source>
</evidence>
<dbReference type="InterPro" id="IPR039420">
    <property type="entry name" value="WalR-like"/>
</dbReference>
<accession>A0A150WCJ5</accession>
<dbReference type="SMART" id="SM00448">
    <property type="entry name" value="REC"/>
    <property type="match status" value="1"/>
</dbReference>
<keyword evidence="2" id="KW-0902">Two-component regulatory system</keyword>
<dbReference type="GO" id="GO:0000156">
    <property type="term" value="F:phosphorelay response regulator activity"/>
    <property type="evidence" value="ECO:0007669"/>
    <property type="project" value="TreeGrafter"/>
</dbReference>
<feature type="domain" description="OmpR/PhoB-type" evidence="9">
    <location>
        <begin position="142"/>
        <end position="237"/>
    </location>
</feature>
<dbReference type="EMBL" id="LUKF01000019">
    <property type="protein sequence ID" value="KYG60651.1"/>
    <property type="molecule type" value="Genomic_DNA"/>
</dbReference>
<dbReference type="InterPro" id="IPR011006">
    <property type="entry name" value="CheY-like_superfamily"/>
</dbReference>
<protein>
    <submittedName>
        <fullName evidence="10">DNA-binding response regulator</fullName>
    </submittedName>
</protein>
<dbReference type="Pfam" id="PF00072">
    <property type="entry name" value="Response_reg"/>
    <property type="match status" value="1"/>
</dbReference>
<dbReference type="AlphaFoldDB" id="A0A150WCJ5"/>
<feature type="domain" description="Response regulatory" evidence="8">
    <location>
        <begin position="19"/>
        <end position="134"/>
    </location>
</feature>
<evidence type="ECO:0000256" key="7">
    <source>
        <dbReference type="PROSITE-ProRule" id="PRU01091"/>
    </source>
</evidence>
<dbReference type="Gene3D" id="3.40.50.2300">
    <property type="match status" value="1"/>
</dbReference>
<dbReference type="InterPro" id="IPR001789">
    <property type="entry name" value="Sig_transdc_resp-reg_receiver"/>
</dbReference>
<dbReference type="GO" id="GO:0000976">
    <property type="term" value="F:transcription cis-regulatory region binding"/>
    <property type="evidence" value="ECO:0007669"/>
    <property type="project" value="TreeGrafter"/>
</dbReference>
<dbReference type="Gene3D" id="1.10.10.10">
    <property type="entry name" value="Winged helix-like DNA-binding domain superfamily/Winged helix DNA-binding domain"/>
    <property type="match status" value="1"/>
</dbReference>
<keyword evidence="3" id="KW-0805">Transcription regulation</keyword>
<evidence type="ECO:0000256" key="6">
    <source>
        <dbReference type="PROSITE-ProRule" id="PRU00169"/>
    </source>
</evidence>
<dbReference type="InterPro" id="IPR036388">
    <property type="entry name" value="WH-like_DNA-bd_sf"/>
</dbReference>
<dbReference type="InterPro" id="IPR001867">
    <property type="entry name" value="OmpR/PhoB-type_DNA-bd"/>
</dbReference>
<evidence type="ECO:0000259" key="9">
    <source>
        <dbReference type="PROSITE" id="PS51755"/>
    </source>
</evidence>
<dbReference type="OrthoDB" id="9801101at2"/>
<dbReference type="PROSITE" id="PS50110">
    <property type="entry name" value="RESPONSE_REGULATORY"/>
    <property type="match status" value="1"/>
</dbReference>
<evidence type="ECO:0000256" key="4">
    <source>
        <dbReference type="ARBA" id="ARBA00023125"/>
    </source>
</evidence>
<keyword evidence="5" id="KW-0804">Transcription</keyword>
<keyword evidence="4 7" id="KW-0238">DNA-binding</keyword>